<feature type="compositionally biased region" description="Pro residues" evidence="1">
    <location>
        <begin position="23"/>
        <end position="41"/>
    </location>
</feature>
<dbReference type="HOGENOM" id="CLU_2593476_0_0_1"/>
<evidence type="ECO:0000313" key="4">
    <source>
        <dbReference type="Proteomes" id="UP000002051"/>
    </source>
</evidence>
<protein>
    <submittedName>
        <fullName evidence="2 3">Uncharacterized protein</fullName>
    </submittedName>
</protein>
<reference evidence="2 4" key="1">
    <citation type="journal article" date="2011" name="Nature">
        <title>The Medicago genome provides insight into the evolution of rhizobial symbioses.</title>
        <authorList>
            <person name="Young N.D."/>
            <person name="Debelle F."/>
            <person name="Oldroyd G.E."/>
            <person name="Geurts R."/>
            <person name="Cannon S.B."/>
            <person name="Udvardi M.K."/>
            <person name="Benedito V.A."/>
            <person name="Mayer K.F."/>
            <person name="Gouzy J."/>
            <person name="Schoof H."/>
            <person name="Van de Peer Y."/>
            <person name="Proost S."/>
            <person name="Cook D.R."/>
            <person name="Meyers B.C."/>
            <person name="Spannagl M."/>
            <person name="Cheung F."/>
            <person name="De Mita S."/>
            <person name="Krishnakumar V."/>
            <person name="Gundlach H."/>
            <person name="Zhou S."/>
            <person name="Mudge J."/>
            <person name="Bharti A.K."/>
            <person name="Murray J.D."/>
            <person name="Naoumkina M.A."/>
            <person name="Rosen B."/>
            <person name="Silverstein K.A."/>
            <person name="Tang H."/>
            <person name="Rombauts S."/>
            <person name="Zhao P.X."/>
            <person name="Zhou P."/>
            <person name="Barbe V."/>
            <person name="Bardou P."/>
            <person name="Bechner M."/>
            <person name="Bellec A."/>
            <person name="Berger A."/>
            <person name="Berges H."/>
            <person name="Bidwell S."/>
            <person name="Bisseling T."/>
            <person name="Choisne N."/>
            <person name="Couloux A."/>
            <person name="Denny R."/>
            <person name="Deshpande S."/>
            <person name="Dai X."/>
            <person name="Doyle J.J."/>
            <person name="Dudez A.M."/>
            <person name="Farmer A.D."/>
            <person name="Fouteau S."/>
            <person name="Franken C."/>
            <person name="Gibelin C."/>
            <person name="Gish J."/>
            <person name="Goldstein S."/>
            <person name="Gonzalez A.J."/>
            <person name="Green P.J."/>
            <person name="Hallab A."/>
            <person name="Hartog M."/>
            <person name="Hua A."/>
            <person name="Humphray S.J."/>
            <person name="Jeong D.H."/>
            <person name="Jing Y."/>
            <person name="Jocker A."/>
            <person name="Kenton S.M."/>
            <person name="Kim D.J."/>
            <person name="Klee K."/>
            <person name="Lai H."/>
            <person name="Lang C."/>
            <person name="Lin S."/>
            <person name="Macmil S.L."/>
            <person name="Magdelenat G."/>
            <person name="Matthews L."/>
            <person name="McCorrison J."/>
            <person name="Monaghan E.L."/>
            <person name="Mun J.H."/>
            <person name="Najar F.Z."/>
            <person name="Nicholson C."/>
            <person name="Noirot C."/>
            <person name="O'Bleness M."/>
            <person name="Paule C.R."/>
            <person name="Poulain J."/>
            <person name="Prion F."/>
            <person name="Qin B."/>
            <person name="Qu C."/>
            <person name="Retzel E.F."/>
            <person name="Riddle C."/>
            <person name="Sallet E."/>
            <person name="Samain S."/>
            <person name="Samson N."/>
            <person name="Sanders I."/>
            <person name="Saurat O."/>
            <person name="Scarpelli C."/>
            <person name="Schiex T."/>
            <person name="Segurens B."/>
            <person name="Severin A.J."/>
            <person name="Sherrier D.J."/>
            <person name="Shi R."/>
            <person name="Sims S."/>
            <person name="Singer S.R."/>
            <person name="Sinharoy S."/>
            <person name="Sterck L."/>
            <person name="Viollet A."/>
            <person name="Wang B.B."/>
            <person name="Wang K."/>
            <person name="Wang M."/>
            <person name="Wang X."/>
            <person name="Warfsmann J."/>
            <person name="Weissenbach J."/>
            <person name="White D.D."/>
            <person name="White J.D."/>
            <person name="Wiley G.B."/>
            <person name="Wincker P."/>
            <person name="Xing Y."/>
            <person name="Yang L."/>
            <person name="Yao Z."/>
            <person name="Ying F."/>
            <person name="Zhai J."/>
            <person name="Zhou L."/>
            <person name="Zuber A."/>
            <person name="Denarie J."/>
            <person name="Dixon R.A."/>
            <person name="May G.D."/>
            <person name="Schwartz D.C."/>
            <person name="Rogers J."/>
            <person name="Quetier F."/>
            <person name="Town C.D."/>
            <person name="Roe B.A."/>
        </authorList>
    </citation>
    <scope>NUCLEOTIDE SEQUENCE [LARGE SCALE GENOMIC DNA]</scope>
    <source>
        <strain evidence="2">A17</strain>
        <strain evidence="3 4">cv. Jemalong A17</strain>
    </source>
</reference>
<proteinExistence type="predicted"/>
<dbReference type="EMBL" id="KL402765">
    <property type="protein sequence ID" value="KEH17140.1"/>
    <property type="molecule type" value="Genomic_DNA"/>
</dbReference>
<feature type="region of interest" description="Disordered" evidence="1">
    <location>
        <begin position="1"/>
        <end position="51"/>
    </location>
</feature>
<keyword evidence="4" id="KW-1185">Reference proteome</keyword>
<organism evidence="2 4">
    <name type="scientific">Medicago truncatula</name>
    <name type="common">Barrel medic</name>
    <name type="synonym">Medicago tribuloides</name>
    <dbReference type="NCBI Taxonomy" id="3880"/>
    <lineage>
        <taxon>Eukaryota</taxon>
        <taxon>Viridiplantae</taxon>
        <taxon>Streptophyta</taxon>
        <taxon>Embryophyta</taxon>
        <taxon>Tracheophyta</taxon>
        <taxon>Spermatophyta</taxon>
        <taxon>Magnoliopsida</taxon>
        <taxon>eudicotyledons</taxon>
        <taxon>Gunneridae</taxon>
        <taxon>Pentapetalae</taxon>
        <taxon>rosids</taxon>
        <taxon>fabids</taxon>
        <taxon>Fabales</taxon>
        <taxon>Fabaceae</taxon>
        <taxon>Papilionoideae</taxon>
        <taxon>50 kb inversion clade</taxon>
        <taxon>NPAAA clade</taxon>
        <taxon>Hologalegina</taxon>
        <taxon>IRL clade</taxon>
        <taxon>Trifolieae</taxon>
        <taxon>Medicago</taxon>
    </lineage>
</organism>
<dbReference type="Proteomes" id="UP000002051">
    <property type="component" value="Unassembled WGS sequence"/>
</dbReference>
<evidence type="ECO:0000313" key="3">
    <source>
        <dbReference type="EnsemblPlants" id="KEH17140"/>
    </source>
</evidence>
<sequence>MLLEDSKSKQQQYYDPHSHPKPCQIPCPNSYPNPFPNPMPEFIPESTPSTQQELQEAVTVTTGGDSLLNLLAMPHAPLLD</sequence>
<evidence type="ECO:0000256" key="1">
    <source>
        <dbReference type="SAM" id="MobiDB-lite"/>
    </source>
</evidence>
<accession>A0A072TU99</accession>
<dbReference type="AlphaFoldDB" id="A0A072TU99"/>
<evidence type="ECO:0000313" key="2">
    <source>
        <dbReference type="EMBL" id="KEH17140.1"/>
    </source>
</evidence>
<reference evidence="3" key="3">
    <citation type="submission" date="2015-06" db="UniProtKB">
        <authorList>
            <consortium name="EnsemblPlants"/>
        </authorList>
    </citation>
    <scope>IDENTIFICATION</scope>
    <source>
        <strain evidence="3">cv. Jemalong A17</strain>
    </source>
</reference>
<name>A0A072TU99_MEDTR</name>
<dbReference type="EnsemblPlants" id="KEH17140">
    <property type="protein sequence ID" value="KEH17140"/>
    <property type="gene ID" value="MTR_0040s0150"/>
</dbReference>
<gene>
    <name evidence="2" type="ORF">MTR_0040s0150</name>
</gene>
<reference evidence="2 4" key="2">
    <citation type="journal article" date="2014" name="BMC Genomics">
        <title>An improved genome release (version Mt4.0) for the model legume Medicago truncatula.</title>
        <authorList>
            <person name="Tang H."/>
            <person name="Krishnakumar V."/>
            <person name="Bidwell S."/>
            <person name="Rosen B."/>
            <person name="Chan A."/>
            <person name="Zhou S."/>
            <person name="Gentzbittel L."/>
            <person name="Childs K.L."/>
            <person name="Yandell M."/>
            <person name="Gundlach H."/>
            <person name="Mayer K.F."/>
            <person name="Schwartz D.C."/>
            <person name="Town C.D."/>
        </authorList>
    </citation>
    <scope>GENOME REANNOTATION</scope>
    <source>
        <strain evidence="2">A17</strain>
        <strain evidence="3 4">cv. Jemalong A17</strain>
    </source>
</reference>